<dbReference type="RefSeq" id="WP_139054464.1">
    <property type="nucleotide sequence ID" value="NZ_VDDB01000009.1"/>
</dbReference>
<protein>
    <submittedName>
        <fullName evidence="2">GrpB family protein</fullName>
    </submittedName>
</protein>
<dbReference type="SUPFAM" id="SSF81301">
    <property type="entry name" value="Nucleotidyltransferase"/>
    <property type="match status" value="1"/>
</dbReference>
<keyword evidence="1" id="KW-1133">Transmembrane helix</keyword>
<evidence type="ECO:0000313" key="2">
    <source>
        <dbReference type="EMBL" id="TNB96169.1"/>
    </source>
</evidence>
<sequence>MDLSEPTCTLDSTLKTVIICSHNPKWKSEFNREADAIRAIAGRDDYFVDHVGSSAVENLRSKPVIDILVSVTDWAKAETIVEKLKKIGYIVKEHIDETPRYFLTKNGENKPDLFHLHICKTDHPWGRNMLAFRDELIAHPQLAEEYAQLKQKLAKTYSADIKKYTNGKTKFIKAVLHKIESAFSVDRILTHQRCELNRAQRLQIYMILTQLTIAIIAATSVYIVTSKYLLYAAGVGLLLVLLWLKLNEKQQQHRSAGDQARRAVLLISGLNKIPPAGQKLRISDNFEVPIHNQTHAREENHFASRERPSYKRLSELIEESAYWTLDLQRSSAKTMTSFLTLTLLIILIICGFAISSLTTEPLIALSRAVIATVVFLVSSDTLGLLLAYKNSSKTISEVFKRVESVAARGYKEPDVLLLMVDYNTAIEKAPSALPWIFNFRNKALSLRWRTYIETKNSAWNSTEK</sequence>
<dbReference type="Proteomes" id="UP000306272">
    <property type="component" value="Unassembled WGS sequence"/>
</dbReference>
<dbReference type="Pfam" id="PF04229">
    <property type="entry name" value="GrpB"/>
    <property type="match status" value="1"/>
</dbReference>
<evidence type="ECO:0000256" key="1">
    <source>
        <dbReference type="SAM" id="Phobius"/>
    </source>
</evidence>
<reference evidence="2" key="1">
    <citation type="submission" date="2019-06" db="EMBL/GenBank/DDBJ databases">
        <title>Pseudomonas-derived Butenolides : (Bio)synthesis of Styrolides.</title>
        <authorList>
            <person name="Klapper M."/>
            <person name="Chowdhury S."/>
            <person name="Stallforth P."/>
        </authorList>
    </citation>
    <scope>NUCLEOTIDE SEQUENCE [LARGE SCALE GENOMIC DNA]</scope>
    <source>
        <strain evidence="2">EC-S101</strain>
    </source>
</reference>
<dbReference type="PANTHER" id="PTHR34822">
    <property type="entry name" value="GRPB DOMAIN PROTEIN (AFU_ORTHOLOGUE AFUA_1G01530)"/>
    <property type="match status" value="1"/>
</dbReference>
<gene>
    <name evidence="2" type="ORF">FHG55_11790</name>
</gene>
<accession>A0A5C4L0B8</accession>
<proteinExistence type="predicted"/>
<comment type="caution">
    <text evidence="2">The sequence shown here is derived from an EMBL/GenBank/DDBJ whole genome shotgun (WGS) entry which is preliminary data.</text>
</comment>
<feature type="transmembrane region" description="Helical" evidence="1">
    <location>
        <begin position="202"/>
        <end position="222"/>
    </location>
</feature>
<feature type="transmembrane region" description="Helical" evidence="1">
    <location>
        <begin position="364"/>
        <end position="388"/>
    </location>
</feature>
<keyword evidence="1" id="KW-0472">Membrane</keyword>
<feature type="transmembrane region" description="Helical" evidence="1">
    <location>
        <begin position="338"/>
        <end position="358"/>
    </location>
</feature>
<feature type="transmembrane region" description="Helical" evidence="1">
    <location>
        <begin position="228"/>
        <end position="246"/>
    </location>
</feature>
<name>A0A5C4L0B8_PSEJE</name>
<dbReference type="InterPro" id="IPR007344">
    <property type="entry name" value="GrpB/CoaE"/>
</dbReference>
<organism evidence="2 3">
    <name type="scientific">Pseudomonas jessenii</name>
    <dbReference type="NCBI Taxonomy" id="77298"/>
    <lineage>
        <taxon>Bacteria</taxon>
        <taxon>Pseudomonadati</taxon>
        <taxon>Pseudomonadota</taxon>
        <taxon>Gammaproteobacteria</taxon>
        <taxon>Pseudomonadales</taxon>
        <taxon>Pseudomonadaceae</taxon>
        <taxon>Pseudomonas</taxon>
    </lineage>
</organism>
<dbReference type="Gene3D" id="3.30.460.10">
    <property type="entry name" value="Beta Polymerase, domain 2"/>
    <property type="match status" value="1"/>
</dbReference>
<dbReference type="InterPro" id="IPR043519">
    <property type="entry name" value="NT_sf"/>
</dbReference>
<dbReference type="EMBL" id="VDDB01000009">
    <property type="protein sequence ID" value="TNB96169.1"/>
    <property type="molecule type" value="Genomic_DNA"/>
</dbReference>
<evidence type="ECO:0000313" key="3">
    <source>
        <dbReference type="Proteomes" id="UP000306272"/>
    </source>
</evidence>
<dbReference type="PANTHER" id="PTHR34822:SF1">
    <property type="entry name" value="GRPB FAMILY PROTEIN"/>
    <property type="match status" value="1"/>
</dbReference>
<keyword evidence="3" id="KW-1185">Reference proteome</keyword>
<dbReference type="AlphaFoldDB" id="A0A5C4L0B8"/>
<keyword evidence="1" id="KW-0812">Transmembrane</keyword>